<evidence type="ECO:0008006" key="3">
    <source>
        <dbReference type="Google" id="ProtNLM"/>
    </source>
</evidence>
<dbReference type="RefSeq" id="WP_079723488.1">
    <property type="nucleotide sequence ID" value="NZ_BMCL01000002.1"/>
</dbReference>
<accession>A0A1T5JX30</accession>
<dbReference type="STRING" id="428993.SAMN06296058_1159"/>
<dbReference type="Proteomes" id="UP000190341">
    <property type="component" value="Unassembled WGS sequence"/>
</dbReference>
<dbReference type="AlphaFoldDB" id="A0A1T5JX30"/>
<reference evidence="1 2" key="1">
    <citation type="submission" date="2017-02" db="EMBL/GenBank/DDBJ databases">
        <authorList>
            <person name="Peterson S.W."/>
        </authorList>
    </citation>
    <scope>NUCLEOTIDE SEQUENCE [LARGE SCALE GENOMIC DNA]</scope>
    <source>
        <strain evidence="1 2">P15</strain>
    </source>
</reference>
<dbReference type="EMBL" id="FUZV01000001">
    <property type="protein sequence ID" value="SKC55943.1"/>
    <property type="molecule type" value="Genomic_DNA"/>
</dbReference>
<evidence type="ECO:0000313" key="1">
    <source>
        <dbReference type="EMBL" id="SKC55943.1"/>
    </source>
</evidence>
<keyword evidence="2" id="KW-1185">Reference proteome</keyword>
<gene>
    <name evidence="1" type="ORF">SAMN06296058_1159</name>
</gene>
<organism evidence="1 2">
    <name type="scientific">Pseudoxanthomonas indica</name>
    <dbReference type="NCBI Taxonomy" id="428993"/>
    <lineage>
        <taxon>Bacteria</taxon>
        <taxon>Pseudomonadati</taxon>
        <taxon>Pseudomonadota</taxon>
        <taxon>Gammaproteobacteria</taxon>
        <taxon>Lysobacterales</taxon>
        <taxon>Lysobacteraceae</taxon>
        <taxon>Pseudoxanthomonas</taxon>
    </lineage>
</organism>
<dbReference type="OrthoDB" id="5958099at2"/>
<dbReference type="InterPro" id="IPR021649">
    <property type="entry name" value="DUF3247"/>
</dbReference>
<name>A0A1T5JX30_9GAMM</name>
<sequence length="95" mass="10783">MIEHPDHLYTRQADIRQLEAMIQQLPDEARVELHLTDGARVTGTVATRPSVQVFRDSEGAQGFNAVVRIDDQQHPEQAHYIWMDRIAQVVHLGSA</sequence>
<protein>
    <recommendedName>
        <fullName evidence="3">DUF3247 domain-containing protein</fullName>
    </recommendedName>
</protein>
<dbReference type="Gene3D" id="2.30.30.720">
    <property type="entry name" value="Protein of unknown function (DUF3247)"/>
    <property type="match status" value="1"/>
</dbReference>
<dbReference type="Pfam" id="PF11607">
    <property type="entry name" value="DUF3247"/>
    <property type="match status" value="1"/>
</dbReference>
<evidence type="ECO:0000313" key="2">
    <source>
        <dbReference type="Proteomes" id="UP000190341"/>
    </source>
</evidence>
<proteinExistence type="predicted"/>